<protein>
    <submittedName>
        <fullName evidence="1">Uncharacterized protein</fullName>
    </submittedName>
</protein>
<evidence type="ECO:0000313" key="1">
    <source>
        <dbReference type="EMBL" id="TGO21232.1"/>
    </source>
</evidence>
<dbReference type="EMBL" id="PQXI01000231">
    <property type="protein sequence ID" value="TGO21232.1"/>
    <property type="molecule type" value="Genomic_DNA"/>
</dbReference>
<gene>
    <name evidence="1" type="ORF">BPAE_0232g00140</name>
</gene>
<dbReference type="AlphaFoldDB" id="A0A4Z1FEM6"/>
<dbReference type="Proteomes" id="UP000297910">
    <property type="component" value="Unassembled WGS sequence"/>
</dbReference>
<comment type="caution">
    <text evidence="1">The sequence shown here is derived from an EMBL/GenBank/DDBJ whole genome shotgun (WGS) entry which is preliminary data.</text>
</comment>
<sequence>MRKKRLRRLNVDLERNGRQIVERNWAAAVSQDITRAVGKMFWKNVLNCSPGKVSPLSTSDIKDEIAYHHQATTKQKTFIRDNVVYVPEFLQNCRFVAEKPHIKELRGLSEERQWRGLGLWILAAKRKHLGIALPMDLEMKKEMKCWNGVLDSTGYFVECEQEALKEKFEERSLVLRTK</sequence>
<proteinExistence type="predicted"/>
<organism evidence="1 2">
    <name type="scientific">Botrytis paeoniae</name>
    <dbReference type="NCBI Taxonomy" id="278948"/>
    <lineage>
        <taxon>Eukaryota</taxon>
        <taxon>Fungi</taxon>
        <taxon>Dikarya</taxon>
        <taxon>Ascomycota</taxon>
        <taxon>Pezizomycotina</taxon>
        <taxon>Leotiomycetes</taxon>
        <taxon>Helotiales</taxon>
        <taxon>Sclerotiniaceae</taxon>
        <taxon>Botrytis</taxon>
    </lineage>
</organism>
<reference evidence="1 2" key="1">
    <citation type="submission" date="2017-12" db="EMBL/GenBank/DDBJ databases">
        <title>Comparative genomics of Botrytis spp.</title>
        <authorList>
            <person name="Valero-Jimenez C.A."/>
            <person name="Tapia P."/>
            <person name="Veloso J."/>
            <person name="Silva-Moreno E."/>
            <person name="Staats M."/>
            <person name="Valdes J.H."/>
            <person name="Van Kan J.A.L."/>
        </authorList>
    </citation>
    <scope>NUCLEOTIDE SEQUENCE [LARGE SCALE GENOMIC DNA]</scope>
    <source>
        <strain evidence="1 2">Bp0003</strain>
    </source>
</reference>
<accession>A0A4Z1FEM6</accession>
<name>A0A4Z1FEM6_9HELO</name>
<evidence type="ECO:0000313" key="2">
    <source>
        <dbReference type="Proteomes" id="UP000297910"/>
    </source>
</evidence>
<keyword evidence="2" id="KW-1185">Reference proteome</keyword>